<dbReference type="InterPro" id="IPR050111">
    <property type="entry name" value="C-type_lectin/snaclec_domain"/>
</dbReference>
<accession>A0A9F2WM79</accession>
<evidence type="ECO:0000313" key="5">
    <source>
        <dbReference type="Proteomes" id="UP000695026"/>
    </source>
</evidence>
<dbReference type="GO" id="GO:0005576">
    <property type="term" value="C:extracellular region"/>
    <property type="evidence" value="ECO:0007669"/>
    <property type="project" value="UniProtKB-SubCell"/>
</dbReference>
<dbReference type="KEGG" id="pbi:103048597"/>
<dbReference type="PRINTS" id="PR01504">
    <property type="entry name" value="PNCREATITSAP"/>
</dbReference>
<keyword evidence="2" id="KW-0964">Secreted</keyword>
<dbReference type="InterPro" id="IPR016187">
    <property type="entry name" value="CTDL_fold"/>
</dbReference>
<comment type="subcellular location">
    <subcellularLocation>
        <location evidence="1">Secreted</location>
    </subcellularLocation>
</comment>
<feature type="non-terminal residue" evidence="6">
    <location>
        <position position="116"/>
    </location>
</feature>
<dbReference type="Pfam" id="PF00059">
    <property type="entry name" value="Lectin_C"/>
    <property type="match status" value="1"/>
</dbReference>
<evidence type="ECO:0000256" key="1">
    <source>
        <dbReference type="ARBA" id="ARBA00004613"/>
    </source>
</evidence>
<dbReference type="OMA" id="FRNIWIG"/>
<gene>
    <name evidence="6" type="primary">LOC103048597</name>
</gene>
<protein>
    <submittedName>
        <fullName evidence="6">C-type lectin-like</fullName>
    </submittedName>
</protein>
<dbReference type="PANTHER" id="PTHR22803">
    <property type="entry name" value="MANNOSE, PHOSPHOLIPASE, LECTIN RECEPTOR RELATED"/>
    <property type="match status" value="1"/>
</dbReference>
<name>A0A9F2WM79_PYTBI</name>
<dbReference type="AlphaFoldDB" id="A0A9F2WM79"/>
<evidence type="ECO:0000259" key="4">
    <source>
        <dbReference type="PROSITE" id="PS50041"/>
    </source>
</evidence>
<evidence type="ECO:0000256" key="2">
    <source>
        <dbReference type="ARBA" id="ARBA00022525"/>
    </source>
</evidence>
<dbReference type="InterPro" id="IPR001304">
    <property type="entry name" value="C-type_lectin-like"/>
</dbReference>
<dbReference type="Gene3D" id="3.10.100.10">
    <property type="entry name" value="Mannose-Binding Protein A, subunit A"/>
    <property type="match status" value="1"/>
</dbReference>
<organism evidence="5 6">
    <name type="scientific">Python bivittatus</name>
    <name type="common">Burmese python</name>
    <name type="synonym">Python molurus bivittatus</name>
    <dbReference type="NCBI Taxonomy" id="176946"/>
    <lineage>
        <taxon>Eukaryota</taxon>
        <taxon>Metazoa</taxon>
        <taxon>Chordata</taxon>
        <taxon>Craniata</taxon>
        <taxon>Vertebrata</taxon>
        <taxon>Euteleostomi</taxon>
        <taxon>Lepidosauria</taxon>
        <taxon>Squamata</taxon>
        <taxon>Bifurcata</taxon>
        <taxon>Unidentata</taxon>
        <taxon>Episquamata</taxon>
        <taxon>Toxicofera</taxon>
        <taxon>Serpentes</taxon>
        <taxon>Henophidia</taxon>
        <taxon>Pythonidae</taxon>
        <taxon>Python</taxon>
    </lineage>
</organism>
<dbReference type="InterPro" id="IPR016186">
    <property type="entry name" value="C-type_lectin-like/link_sf"/>
</dbReference>
<reference evidence="6" key="1">
    <citation type="submission" date="2025-08" db="UniProtKB">
        <authorList>
            <consortium name="RefSeq"/>
        </authorList>
    </citation>
    <scope>IDENTIFICATION</scope>
    <source>
        <tissue evidence="6">Liver</tissue>
    </source>
</reference>
<keyword evidence="3" id="KW-1015">Disulfide bond</keyword>
<dbReference type="SUPFAM" id="SSF56436">
    <property type="entry name" value="C-type lectin-like"/>
    <property type="match status" value="1"/>
</dbReference>
<evidence type="ECO:0000313" key="6">
    <source>
        <dbReference type="RefSeq" id="XP_007445352.1"/>
    </source>
</evidence>
<dbReference type="RefSeq" id="XP_007445352.1">
    <property type="nucleotide sequence ID" value="XM_007445290.1"/>
</dbReference>
<feature type="domain" description="C-type lectin" evidence="4">
    <location>
        <begin position="14"/>
        <end position="116"/>
    </location>
</feature>
<dbReference type="PROSITE" id="PS50041">
    <property type="entry name" value="C_TYPE_LECTIN_2"/>
    <property type="match status" value="1"/>
</dbReference>
<dbReference type="GeneID" id="103048597"/>
<proteinExistence type="predicted"/>
<keyword evidence="5" id="KW-1185">Reference proteome</keyword>
<feature type="non-terminal residue" evidence="6">
    <location>
        <position position="1"/>
    </location>
</feature>
<evidence type="ECO:0000256" key="3">
    <source>
        <dbReference type="ARBA" id="ARBA00023157"/>
    </source>
</evidence>
<sequence>TGAANSCPSGWLTYNKSCYKIFLKAKTWNDAERFCRAQKTGCHLASIHDAEEFNRLAWYGYWYLIFRNIWIGLKDPKKKRVWEWSNGSRMNYQDWAEEKTNKAWRDDECVELQSWL</sequence>
<dbReference type="OrthoDB" id="441660at2759"/>
<dbReference type="SMART" id="SM00034">
    <property type="entry name" value="CLECT"/>
    <property type="match status" value="1"/>
</dbReference>
<dbReference type="Proteomes" id="UP000695026">
    <property type="component" value="Unplaced"/>
</dbReference>